<gene>
    <name evidence="5" type="ORF">INF30_14090</name>
</gene>
<keyword evidence="3" id="KW-0804">Transcription</keyword>
<dbReference type="Pfam" id="PF12802">
    <property type="entry name" value="MarR_2"/>
    <property type="match status" value="1"/>
</dbReference>
<evidence type="ECO:0000256" key="2">
    <source>
        <dbReference type="ARBA" id="ARBA00023125"/>
    </source>
</evidence>
<accession>A0ABR9RP99</accession>
<evidence type="ECO:0000259" key="4">
    <source>
        <dbReference type="PROSITE" id="PS50995"/>
    </source>
</evidence>
<dbReference type="InterPro" id="IPR036390">
    <property type="entry name" value="WH_DNA-bd_sf"/>
</dbReference>
<evidence type="ECO:0000313" key="5">
    <source>
        <dbReference type="EMBL" id="MBE5064380.1"/>
    </source>
</evidence>
<sequence>MENEKFQFFRYISTIYRNTVKYLDSNFDDIGLGCNQQFFLTYISETQGITMFDLAKLGNFNKATITKAVKKLIESGYVKEESDERDKRVKHLFVTEKAETILDEIYDRRTYWEKAIEEKCSLEEIERMLRTLEKIEDCSTRTLSRKGMAEREREGRRE</sequence>
<evidence type="ECO:0000313" key="6">
    <source>
        <dbReference type="Proteomes" id="UP000758652"/>
    </source>
</evidence>
<dbReference type="PANTHER" id="PTHR42756">
    <property type="entry name" value="TRANSCRIPTIONAL REGULATOR, MARR"/>
    <property type="match status" value="1"/>
</dbReference>
<reference evidence="5 6" key="1">
    <citation type="submission" date="2020-10" db="EMBL/GenBank/DDBJ databases">
        <title>ChiBAC.</title>
        <authorList>
            <person name="Zenner C."/>
            <person name="Hitch T.C.A."/>
            <person name="Clavel T."/>
        </authorList>
    </citation>
    <scope>NUCLEOTIDE SEQUENCE [LARGE SCALE GENOMIC DNA]</scope>
    <source>
        <strain evidence="5 6">DSM 108991</strain>
    </source>
</reference>
<dbReference type="RefSeq" id="WP_226395673.1">
    <property type="nucleotide sequence ID" value="NZ_JADCKL010000020.1"/>
</dbReference>
<dbReference type="PRINTS" id="PR00598">
    <property type="entry name" value="HTHMARR"/>
</dbReference>
<dbReference type="Gene3D" id="1.10.10.10">
    <property type="entry name" value="Winged helix-like DNA-binding domain superfamily/Winged helix DNA-binding domain"/>
    <property type="match status" value="1"/>
</dbReference>
<evidence type="ECO:0000256" key="1">
    <source>
        <dbReference type="ARBA" id="ARBA00023015"/>
    </source>
</evidence>
<dbReference type="InterPro" id="IPR023187">
    <property type="entry name" value="Tscrpt_reg_MarR-type_CS"/>
</dbReference>
<dbReference type="EMBL" id="JADCKL010000020">
    <property type="protein sequence ID" value="MBE5064380.1"/>
    <property type="molecule type" value="Genomic_DNA"/>
</dbReference>
<protein>
    <submittedName>
        <fullName evidence="5">MarR family transcriptional regulator</fullName>
    </submittedName>
</protein>
<dbReference type="PROSITE" id="PS01117">
    <property type="entry name" value="HTH_MARR_1"/>
    <property type="match status" value="1"/>
</dbReference>
<feature type="domain" description="HTH marR-type" evidence="4">
    <location>
        <begin position="5"/>
        <end position="137"/>
    </location>
</feature>
<comment type="caution">
    <text evidence="5">The sequence shown here is derived from an EMBL/GenBank/DDBJ whole genome shotgun (WGS) entry which is preliminary data.</text>
</comment>
<dbReference type="InterPro" id="IPR036388">
    <property type="entry name" value="WH-like_DNA-bd_sf"/>
</dbReference>
<dbReference type="SUPFAM" id="SSF46785">
    <property type="entry name" value="Winged helix' DNA-binding domain"/>
    <property type="match status" value="1"/>
</dbReference>
<organism evidence="5 6">
    <name type="scientific">Claveliimonas monacensis</name>
    <dbReference type="NCBI Taxonomy" id="2779351"/>
    <lineage>
        <taxon>Bacteria</taxon>
        <taxon>Bacillati</taxon>
        <taxon>Bacillota</taxon>
        <taxon>Clostridia</taxon>
        <taxon>Lachnospirales</taxon>
        <taxon>Lachnospiraceae</taxon>
        <taxon>Claveliimonas</taxon>
    </lineage>
</organism>
<keyword evidence="6" id="KW-1185">Reference proteome</keyword>
<dbReference type="SMART" id="SM00347">
    <property type="entry name" value="HTH_MARR"/>
    <property type="match status" value="1"/>
</dbReference>
<dbReference type="PROSITE" id="PS50995">
    <property type="entry name" value="HTH_MARR_2"/>
    <property type="match status" value="1"/>
</dbReference>
<name>A0ABR9RP99_9FIRM</name>
<proteinExistence type="predicted"/>
<dbReference type="Proteomes" id="UP000758652">
    <property type="component" value="Unassembled WGS sequence"/>
</dbReference>
<keyword evidence="1" id="KW-0805">Transcription regulation</keyword>
<evidence type="ECO:0000256" key="3">
    <source>
        <dbReference type="ARBA" id="ARBA00023163"/>
    </source>
</evidence>
<dbReference type="PANTHER" id="PTHR42756:SF2">
    <property type="entry name" value="MARR FAMILY REGULATORY PROTEIN"/>
    <property type="match status" value="1"/>
</dbReference>
<dbReference type="InterPro" id="IPR000835">
    <property type="entry name" value="HTH_MarR-typ"/>
</dbReference>
<keyword evidence="2" id="KW-0238">DNA-binding</keyword>